<dbReference type="GO" id="GO:0043709">
    <property type="term" value="P:cell adhesion involved in single-species biofilm formation"/>
    <property type="evidence" value="ECO:0007669"/>
    <property type="project" value="TreeGrafter"/>
</dbReference>
<protein>
    <recommendedName>
        <fullName evidence="2">diguanylate cyclase</fullName>
        <ecNumber evidence="2">2.7.7.65</ecNumber>
    </recommendedName>
</protein>
<feature type="domain" description="GGDEF" evidence="3">
    <location>
        <begin position="168"/>
        <end position="295"/>
    </location>
</feature>
<dbReference type="AlphaFoldDB" id="A0A939DMA0"/>
<dbReference type="SMART" id="SM00267">
    <property type="entry name" value="GGDEF"/>
    <property type="match status" value="1"/>
</dbReference>
<gene>
    <name evidence="4" type="ORF">J0A66_06435</name>
</gene>
<evidence type="ECO:0000313" key="4">
    <source>
        <dbReference type="EMBL" id="MBN7824862.1"/>
    </source>
</evidence>
<dbReference type="InterPro" id="IPR000160">
    <property type="entry name" value="GGDEF_dom"/>
</dbReference>
<dbReference type="Proteomes" id="UP000664654">
    <property type="component" value="Unassembled WGS sequence"/>
</dbReference>
<dbReference type="PANTHER" id="PTHR45138">
    <property type="entry name" value="REGULATORY COMPONENTS OF SENSORY TRANSDUCTION SYSTEM"/>
    <property type="match status" value="1"/>
</dbReference>
<evidence type="ECO:0000259" key="3">
    <source>
        <dbReference type="PROSITE" id="PS50887"/>
    </source>
</evidence>
<accession>A0A939DMA0</accession>
<dbReference type="EC" id="2.7.7.65" evidence="2"/>
<comment type="cofactor">
    <cofactor evidence="1">
        <name>Mg(2+)</name>
        <dbReference type="ChEBI" id="CHEBI:18420"/>
    </cofactor>
</comment>
<evidence type="ECO:0000256" key="1">
    <source>
        <dbReference type="ARBA" id="ARBA00001946"/>
    </source>
</evidence>
<dbReference type="RefSeq" id="WP_206572978.1">
    <property type="nucleotide sequence ID" value="NZ_JAFKCV010000003.1"/>
</dbReference>
<organism evidence="4 5">
    <name type="scientific">Bowmanella dokdonensis</name>
    <dbReference type="NCBI Taxonomy" id="751969"/>
    <lineage>
        <taxon>Bacteria</taxon>
        <taxon>Pseudomonadati</taxon>
        <taxon>Pseudomonadota</taxon>
        <taxon>Gammaproteobacteria</taxon>
        <taxon>Alteromonadales</taxon>
        <taxon>Alteromonadaceae</taxon>
        <taxon>Bowmanella</taxon>
    </lineage>
</organism>
<dbReference type="CDD" id="cd01949">
    <property type="entry name" value="GGDEF"/>
    <property type="match status" value="1"/>
</dbReference>
<evidence type="ECO:0000256" key="2">
    <source>
        <dbReference type="ARBA" id="ARBA00012528"/>
    </source>
</evidence>
<name>A0A939DMA0_9ALTE</name>
<dbReference type="GO" id="GO:0005886">
    <property type="term" value="C:plasma membrane"/>
    <property type="evidence" value="ECO:0007669"/>
    <property type="project" value="TreeGrafter"/>
</dbReference>
<dbReference type="GO" id="GO:0052621">
    <property type="term" value="F:diguanylate cyclase activity"/>
    <property type="evidence" value="ECO:0007669"/>
    <property type="project" value="UniProtKB-EC"/>
</dbReference>
<dbReference type="Pfam" id="PF00990">
    <property type="entry name" value="GGDEF"/>
    <property type="match status" value="1"/>
</dbReference>
<reference evidence="4" key="1">
    <citation type="submission" date="2021-03" db="EMBL/GenBank/DDBJ databases">
        <title>novel species isolated from a fishpond in China.</title>
        <authorList>
            <person name="Lu H."/>
            <person name="Cai Z."/>
        </authorList>
    </citation>
    <scope>NUCLEOTIDE SEQUENCE</scope>
    <source>
        <strain evidence="4">JCM 30855</strain>
    </source>
</reference>
<dbReference type="SUPFAM" id="SSF55073">
    <property type="entry name" value="Nucleotide cyclase"/>
    <property type="match status" value="1"/>
</dbReference>
<dbReference type="PANTHER" id="PTHR45138:SF6">
    <property type="entry name" value="DIGUANYLATE CYCLASE DGCN"/>
    <property type="match status" value="1"/>
</dbReference>
<proteinExistence type="predicted"/>
<keyword evidence="5" id="KW-1185">Reference proteome</keyword>
<dbReference type="EMBL" id="JAFKCV010000003">
    <property type="protein sequence ID" value="MBN7824862.1"/>
    <property type="molecule type" value="Genomic_DNA"/>
</dbReference>
<dbReference type="FunFam" id="3.30.70.270:FF:000001">
    <property type="entry name" value="Diguanylate cyclase domain protein"/>
    <property type="match status" value="1"/>
</dbReference>
<comment type="caution">
    <text evidence="4">The sequence shown here is derived from an EMBL/GenBank/DDBJ whole genome shotgun (WGS) entry which is preliminary data.</text>
</comment>
<sequence>MEQLTSIHDSTSVDGVFHFTATDQLLREGEMLELMKKLLTTLDTQELLRQYLNEVRERIPLAGVEVHWQQGNVLVGTQAAHSRKFHCQWDSNLEAVVAYQFDSLPAPSELKLVQELQDLFSLGLRNCLTHGQLKRLANKDHLTGLGNRASFDEALLRQISHAKRRAEKRFGLLVIDMDRFKAINDRFGHQEGDRVLVAAAESIAGCLRDTDFAFRFGGDEFCCLIEDADQQILLTIAQRIHRALATQPLLAKHQVSCSIGTSQYQDGDEHFNLFERADGNLYRVKQAGYRQMRTA</sequence>
<evidence type="ECO:0000313" key="5">
    <source>
        <dbReference type="Proteomes" id="UP000664654"/>
    </source>
</evidence>
<dbReference type="PROSITE" id="PS50887">
    <property type="entry name" value="GGDEF"/>
    <property type="match status" value="1"/>
</dbReference>
<dbReference type="InterPro" id="IPR029787">
    <property type="entry name" value="Nucleotide_cyclase"/>
</dbReference>
<dbReference type="NCBIfam" id="TIGR00254">
    <property type="entry name" value="GGDEF"/>
    <property type="match status" value="1"/>
</dbReference>
<dbReference type="GO" id="GO:1902201">
    <property type="term" value="P:negative regulation of bacterial-type flagellum-dependent cell motility"/>
    <property type="evidence" value="ECO:0007669"/>
    <property type="project" value="TreeGrafter"/>
</dbReference>
<dbReference type="InterPro" id="IPR050469">
    <property type="entry name" value="Diguanylate_Cyclase"/>
</dbReference>
<dbReference type="Gene3D" id="3.30.70.270">
    <property type="match status" value="1"/>
</dbReference>
<dbReference type="InterPro" id="IPR043128">
    <property type="entry name" value="Rev_trsase/Diguanyl_cyclase"/>
</dbReference>